<comment type="caution">
    <text evidence="9">The sequence shown here is derived from an EMBL/GenBank/DDBJ whole genome shotgun (WGS) entry which is preliminary data.</text>
</comment>
<dbReference type="AlphaFoldDB" id="A0A1G2QA01"/>
<dbReference type="GO" id="GO:0020037">
    <property type="term" value="F:heme binding"/>
    <property type="evidence" value="ECO:0007669"/>
    <property type="project" value="TreeGrafter"/>
</dbReference>
<evidence type="ECO:0000313" key="10">
    <source>
        <dbReference type="Proteomes" id="UP000176772"/>
    </source>
</evidence>
<keyword evidence="4 7" id="KW-1133">Transmembrane helix</keyword>
<keyword evidence="3 7" id="KW-0812">Transmembrane</keyword>
<dbReference type="GO" id="GO:0016679">
    <property type="term" value="F:oxidoreductase activity, acting on diphenols and related substances as donors"/>
    <property type="evidence" value="ECO:0007669"/>
    <property type="project" value="TreeGrafter"/>
</dbReference>
<dbReference type="GO" id="GO:0010181">
    <property type="term" value="F:FMN binding"/>
    <property type="evidence" value="ECO:0007669"/>
    <property type="project" value="TreeGrafter"/>
</dbReference>
<evidence type="ECO:0000256" key="3">
    <source>
        <dbReference type="ARBA" id="ARBA00022692"/>
    </source>
</evidence>
<feature type="transmembrane region" description="Helical" evidence="7">
    <location>
        <begin position="125"/>
        <end position="144"/>
    </location>
</feature>
<feature type="transmembrane region" description="Helical" evidence="7">
    <location>
        <begin position="21"/>
        <end position="41"/>
    </location>
</feature>
<evidence type="ECO:0000313" key="9">
    <source>
        <dbReference type="EMBL" id="OHA57283.1"/>
    </source>
</evidence>
<dbReference type="GO" id="GO:0005886">
    <property type="term" value="C:plasma membrane"/>
    <property type="evidence" value="ECO:0007669"/>
    <property type="project" value="TreeGrafter"/>
</dbReference>
<gene>
    <name evidence="9" type="ORF">A2588_02455</name>
</gene>
<feature type="transmembrane region" description="Helical" evidence="7">
    <location>
        <begin position="190"/>
        <end position="208"/>
    </location>
</feature>
<name>A0A1G2QA01_9BACT</name>
<protein>
    <recommendedName>
        <fullName evidence="8">Ferric oxidoreductase domain-containing protein</fullName>
    </recommendedName>
</protein>
<dbReference type="EMBL" id="MHTF01000014">
    <property type="protein sequence ID" value="OHA57283.1"/>
    <property type="molecule type" value="Genomic_DNA"/>
</dbReference>
<feature type="transmembrane region" description="Helical" evidence="7">
    <location>
        <begin position="96"/>
        <end position="119"/>
    </location>
</feature>
<evidence type="ECO:0000256" key="5">
    <source>
        <dbReference type="ARBA" id="ARBA00023004"/>
    </source>
</evidence>
<sequence length="238" mass="27843">MEEKLNNLEPVNIRQRVKTLWLVWFSFSAGLFWLLQFWYQYYIYEPGNFAGAWIRSCALAGTTLIATALLSSIIFKFHPAWAGQWHWRRRLGVAGVFLIILHVGGVLKYGYAFNLAMIFFSWNPYLNPVLFGLVAYPILLAMFVTSTDWMVRKLKKWWKFIHRFIYLAEVVIVFHATLLGGAVMKSFPGYILYILGSLVILGQVYWWFRISKLRQFKNLGFYIGLGLIILLGIIFYLK</sequence>
<dbReference type="Proteomes" id="UP000176772">
    <property type="component" value="Unassembled WGS sequence"/>
</dbReference>
<evidence type="ECO:0000259" key="8">
    <source>
        <dbReference type="Pfam" id="PF01794"/>
    </source>
</evidence>
<evidence type="ECO:0000256" key="2">
    <source>
        <dbReference type="ARBA" id="ARBA00022448"/>
    </source>
</evidence>
<keyword evidence="5" id="KW-0408">Iron</keyword>
<dbReference type="PANTHER" id="PTHR36964">
    <property type="entry name" value="PROTEIN-METHIONINE-SULFOXIDE REDUCTASE HEME-BINDING SUBUNIT MSRQ"/>
    <property type="match status" value="1"/>
</dbReference>
<dbReference type="InterPro" id="IPR013130">
    <property type="entry name" value="Fe3_Rdtase_TM_dom"/>
</dbReference>
<feature type="transmembrane region" description="Helical" evidence="7">
    <location>
        <begin position="220"/>
        <end position="237"/>
    </location>
</feature>
<dbReference type="PANTHER" id="PTHR36964:SF1">
    <property type="entry name" value="PROTEIN-METHIONINE-SULFOXIDE REDUCTASE HEME-BINDING SUBUNIT MSRQ"/>
    <property type="match status" value="1"/>
</dbReference>
<organism evidence="9 10">
    <name type="scientific">Candidatus Veblenbacteria bacterium RIFOXYD1_FULL_43_11</name>
    <dbReference type="NCBI Taxonomy" id="1802429"/>
    <lineage>
        <taxon>Bacteria</taxon>
        <taxon>Candidatus Vebleniibacteriota</taxon>
    </lineage>
</organism>
<dbReference type="Pfam" id="PF01794">
    <property type="entry name" value="Ferric_reduct"/>
    <property type="match status" value="1"/>
</dbReference>
<comment type="subcellular location">
    <subcellularLocation>
        <location evidence="1">Membrane</location>
        <topology evidence="1">Multi-pass membrane protein</topology>
    </subcellularLocation>
</comment>
<evidence type="ECO:0000256" key="1">
    <source>
        <dbReference type="ARBA" id="ARBA00004141"/>
    </source>
</evidence>
<feature type="transmembrane region" description="Helical" evidence="7">
    <location>
        <begin position="53"/>
        <end position="75"/>
    </location>
</feature>
<proteinExistence type="predicted"/>
<dbReference type="InterPro" id="IPR022837">
    <property type="entry name" value="MsrQ-like"/>
</dbReference>
<feature type="transmembrane region" description="Helical" evidence="7">
    <location>
        <begin position="164"/>
        <end position="184"/>
    </location>
</feature>
<keyword evidence="2" id="KW-0813">Transport</keyword>
<evidence type="ECO:0000256" key="7">
    <source>
        <dbReference type="SAM" id="Phobius"/>
    </source>
</evidence>
<accession>A0A1G2QA01</accession>
<feature type="domain" description="Ferric oxidoreductase" evidence="8">
    <location>
        <begin position="85"/>
        <end position="172"/>
    </location>
</feature>
<evidence type="ECO:0000256" key="4">
    <source>
        <dbReference type="ARBA" id="ARBA00022989"/>
    </source>
</evidence>
<keyword evidence="6 7" id="KW-0472">Membrane</keyword>
<reference evidence="9 10" key="1">
    <citation type="journal article" date="2016" name="Nat. Commun.">
        <title>Thousands of microbial genomes shed light on interconnected biogeochemical processes in an aquifer system.</title>
        <authorList>
            <person name="Anantharaman K."/>
            <person name="Brown C.T."/>
            <person name="Hug L.A."/>
            <person name="Sharon I."/>
            <person name="Castelle C.J."/>
            <person name="Probst A.J."/>
            <person name="Thomas B.C."/>
            <person name="Singh A."/>
            <person name="Wilkins M.J."/>
            <person name="Karaoz U."/>
            <person name="Brodie E.L."/>
            <person name="Williams K.H."/>
            <person name="Hubbard S.S."/>
            <person name="Banfield J.F."/>
        </authorList>
    </citation>
    <scope>NUCLEOTIDE SEQUENCE [LARGE SCALE GENOMIC DNA]</scope>
</reference>
<evidence type="ECO:0000256" key="6">
    <source>
        <dbReference type="ARBA" id="ARBA00023136"/>
    </source>
</evidence>